<dbReference type="OrthoDB" id="138672at2"/>
<dbReference type="STRING" id="573061.Clocel_2931"/>
<keyword evidence="3" id="KW-1185">Reference proteome</keyword>
<feature type="transmembrane region" description="Helical" evidence="1">
    <location>
        <begin position="148"/>
        <end position="174"/>
    </location>
</feature>
<feature type="transmembrane region" description="Helical" evidence="1">
    <location>
        <begin position="429"/>
        <end position="451"/>
    </location>
</feature>
<feature type="transmembrane region" description="Helical" evidence="1">
    <location>
        <begin position="313"/>
        <end position="336"/>
    </location>
</feature>
<keyword evidence="1" id="KW-0472">Membrane</keyword>
<protein>
    <submittedName>
        <fullName evidence="2">Uncharacterized protein</fullName>
    </submittedName>
</protein>
<evidence type="ECO:0000256" key="1">
    <source>
        <dbReference type="SAM" id="Phobius"/>
    </source>
</evidence>
<dbReference type="EMBL" id="CP002160">
    <property type="protein sequence ID" value="ADL52624.1"/>
    <property type="molecule type" value="Genomic_DNA"/>
</dbReference>
<gene>
    <name evidence="2" type="ordered locus">Clocel_2931</name>
</gene>
<evidence type="ECO:0000313" key="2">
    <source>
        <dbReference type="EMBL" id="ADL52624.1"/>
    </source>
</evidence>
<proteinExistence type="predicted"/>
<name>D9SSW2_CLOC7</name>
<dbReference type="RefSeq" id="WP_010075720.1">
    <property type="nucleotide sequence ID" value="NC_014393.1"/>
</dbReference>
<evidence type="ECO:0000313" key="3">
    <source>
        <dbReference type="Proteomes" id="UP000002730"/>
    </source>
</evidence>
<feature type="transmembrane region" description="Helical" evidence="1">
    <location>
        <begin position="356"/>
        <end position="378"/>
    </location>
</feature>
<accession>D9SSW2</accession>
<feature type="transmembrane region" description="Helical" evidence="1">
    <location>
        <begin position="116"/>
        <end position="142"/>
    </location>
</feature>
<feature type="transmembrane region" description="Helical" evidence="1">
    <location>
        <begin position="472"/>
        <end position="492"/>
    </location>
</feature>
<feature type="transmembrane region" description="Helical" evidence="1">
    <location>
        <begin position="71"/>
        <end position="95"/>
    </location>
</feature>
<dbReference type="AlphaFoldDB" id="D9SSW2"/>
<organism evidence="2 3">
    <name type="scientific">Clostridium cellulovorans (strain ATCC 35296 / DSM 3052 / OCM 3 / 743B)</name>
    <dbReference type="NCBI Taxonomy" id="573061"/>
    <lineage>
        <taxon>Bacteria</taxon>
        <taxon>Bacillati</taxon>
        <taxon>Bacillota</taxon>
        <taxon>Clostridia</taxon>
        <taxon>Eubacteriales</taxon>
        <taxon>Clostridiaceae</taxon>
        <taxon>Clostridium</taxon>
    </lineage>
</organism>
<keyword evidence="1" id="KW-0812">Transmembrane</keyword>
<dbReference type="HOGENOM" id="CLU_031634_1_0_9"/>
<dbReference type="Proteomes" id="UP000002730">
    <property type="component" value="Chromosome"/>
</dbReference>
<feature type="transmembrane region" description="Helical" evidence="1">
    <location>
        <begin position="498"/>
        <end position="517"/>
    </location>
</feature>
<feature type="transmembrane region" description="Helical" evidence="1">
    <location>
        <begin position="399"/>
        <end position="423"/>
    </location>
</feature>
<sequence>MKNKTAILVKLQLLELFPINKLRYSKDLKEKIQIIFFTLLLIFLFMVGVGYSFGIAYGYGYLGLSNVLPAVMVTVTSMVVLIATFLKSNGVLFAYKDYDMIMSLPVKSEEVIKSKFLSMYIFDLLFACIVMIPTAIVCTIFNVTSVEFYIMFTISLFIIPLLPMVIGATIGAVITIASAKYRFKNILTILLSFGVIIAAIGLSFNMKNMNETKVAEIGTEVANTIYKIYPVAYVYNNALINRDILSFVLFTIISIAVFIIFVKLIAFRYSQINTALMTNRAKGNYKAKPIKESSPFMALYKKELRRYFSSPMYVVNTLFGVIMLIAMAIAISYIGIDKLESMFEVPGARVWIKKMIPFAEAFMIVTSCTTAVSISLEGKNRWILSSLPIKSKTIFQSKIAVNLLITIPASIISGILLILGLHANIIEAIIIFITPIVYAFFIAELGICINLKLPNFQWVNETNVIKQSPSMLITLFTGFGVVLAPIIISAVLKDANTNLIIILVNATLVLITAVIHLNNIKKKI</sequence>
<reference evidence="2 3" key="1">
    <citation type="submission" date="2010-08" db="EMBL/GenBank/DDBJ databases">
        <title>Complete sequence of Clostridium cellulovorans 743B.</title>
        <authorList>
            <consortium name="US DOE Joint Genome Institute"/>
            <person name="Lucas S."/>
            <person name="Copeland A."/>
            <person name="Lapidus A."/>
            <person name="Cheng J.-F."/>
            <person name="Bruce D."/>
            <person name="Goodwin L."/>
            <person name="Pitluck S."/>
            <person name="Chertkov O."/>
            <person name="Detter J.C."/>
            <person name="Han C."/>
            <person name="Tapia R."/>
            <person name="Land M."/>
            <person name="Hauser L."/>
            <person name="Chang Y.-J."/>
            <person name="Jeffries C."/>
            <person name="Kyrpides N."/>
            <person name="Ivanova N."/>
            <person name="Mikhailova N."/>
            <person name="Hemme C.L."/>
            <person name="Woyke T."/>
        </authorList>
    </citation>
    <scope>NUCLEOTIDE SEQUENCE [LARGE SCALE GENOMIC DNA]</scope>
    <source>
        <strain evidence="3">ATCC 35296 / DSM 3052 / OCM 3 / 743B</strain>
    </source>
</reference>
<keyword evidence="1" id="KW-1133">Transmembrane helix</keyword>
<dbReference type="KEGG" id="ccb:Clocel_2931"/>
<dbReference type="eggNOG" id="COG2898">
    <property type="taxonomic scope" value="Bacteria"/>
</dbReference>
<feature type="transmembrane region" description="Helical" evidence="1">
    <location>
        <begin position="34"/>
        <end position="59"/>
    </location>
</feature>
<feature type="transmembrane region" description="Helical" evidence="1">
    <location>
        <begin position="244"/>
        <end position="267"/>
    </location>
</feature>
<feature type="transmembrane region" description="Helical" evidence="1">
    <location>
        <begin position="186"/>
        <end position="204"/>
    </location>
</feature>